<name>A0A0W0FIX5_MONRR</name>
<proteinExistence type="predicted"/>
<dbReference type="AlphaFoldDB" id="A0A0W0FIX5"/>
<dbReference type="Proteomes" id="UP000054988">
    <property type="component" value="Unassembled WGS sequence"/>
</dbReference>
<dbReference type="EMBL" id="LATX01001914">
    <property type="protein sequence ID" value="KTB36283.1"/>
    <property type="molecule type" value="Genomic_DNA"/>
</dbReference>
<organism evidence="2 3">
    <name type="scientific">Moniliophthora roreri</name>
    <name type="common">Frosty pod rot fungus</name>
    <name type="synonym">Monilia roreri</name>
    <dbReference type="NCBI Taxonomy" id="221103"/>
    <lineage>
        <taxon>Eukaryota</taxon>
        <taxon>Fungi</taxon>
        <taxon>Dikarya</taxon>
        <taxon>Basidiomycota</taxon>
        <taxon>Agaricomycotina</taxon>
        <taxon>Agaricomycetes</taxon>
        <taxon>Agaricomycetidae</taxon>
        <taxon>Agaricales</taxon>
        <taxon>Marasmiineae</taxon>
        <taxon>Marasmiaceae</taxon>
        <taxon>Moniliophthora</taxon>
    </lineage>
</organism>
<feature type="region of interest" description="Disordered" evidence="1">
    <location>
        <begin position="49"/>
        <end position="82"/>
    </location>
</feature>
<sequence length="229" mass="25222">MASMSSTLKPKSSCAMKPTSAINKRIVTHSSLCVQLDSNSDVLSTVDEDLPIVPSHPSHKPVAAPSEPGSHDYSSDSSSSDSSIDIFMAPQSDFVDNGYNKLPTVNAGYISLETFGHAAILVESYLKHKQIEDHYECKLAFLSIFQSTCLSNMLIAIRDKLVAKEWSVTDPSFLTSLKEAVIGIDWDDEAGARLDSIKQDQMLFSNYWSALKALNAALNIMLLMQQRYH</sequence>
<protein>
    <submittedName>
        <fullName evidence="2">Uncharacterized protein</fullName>
    </submittedName>
</protein>
<gene>
    <name evidence="2" type="ORF">WG66_11143</name>
</gene>
<evidence type="ECO:0000313" key="2">
    <source>
        <dbReference type="EMBL" id="KTB36283.1"/>
    </source>
</evidence>
<reference evidence="2 3" key="1">
    <citation type="submission" date="2015-12" db="EMBL/GenBank/DDBJ databases">
        <title>Draft genome sequence of Moniliophthora roreri, the causal agent of frosty pod rot of cacao.</title>
        <authorList>
            <person name="Aime M.C."/>
            <person name="Diaz-Valderrama J.R."/>
            <person name="Kijpornyongpan T."/>
            <person name="Phillips-Mora W."/>
        </authorList>
    </citation>
    <scope>NUCLEOTIDE SEQUENCE [LARGE SCALE GENOMIC DNA]</scope>
    <source>
        <strain evidence="2 3">MCA 2952</strain>
    </source>
</reference>
<evidence type="ECO:0000256" key="1">
    <source>
        <dbReference type="SAM" id="MobiDB-lite"/>
    </source>
</evidence>
<comment type="caution">
    <text evidence="2">The sequence shown here is derived from an EMBL/GenBank/DDBJ whole genome shotgun (WGS) entry which is preliminary data.</text>
</comment>
<evidence type="ECO:0000313" key="3">
    <source>
        <dbReference type="Proteomes" id="UP000054988"/>
    </source>
</evidence>
<accession>A0A0W0FIX5</accession>